<reference evidence="2" key="1">
    <citation type="submission" date="2021-01" db="EMBL/GenBank/DDBJ databases">
        <authorList>
            <person name="Corre E."/>
            <person name="Pelletier E."/>
            <person name="Niang G."/>
            <person name="Scheremetjew M."/>
            <person name="Finn R."/>
            <person name="Kale V."/>
            <person name="Holt S."/>
            <person name="Cochrane G."/>
            <person name="Meng A."/>
            <person name="Brown T."/>
            <person name="Cohen L."/>
        </authorList>
    </citation>
    <scope>NUCLEOTIDE SEQUENCE</scope>
    <source>
        <strain evidence="2">10249 10 AB</strain>
    </source>
</reference>
<organism evidence="2">
    <name type="scientific">Pseudo-nitzschia australis</name>
    <dbReference type="NCBI Taxonomy" id="44445"/>
    <lineage>
        <taxon>Eukaryota</taxon>
        <taxon>Sar</taxon>
        <taxon>Stramenopiles</taxon>
        <taxon>Ochrophyta</taxon>
        <taxon>Bacillariophyta</taxon>
        <taxon>Bacillariophyceae</taxon>
        <taxon>Bacillariophycidae</taxon>
        <taxon>Bacillariales</taxon>
        <taxon>Bacillariaceae</taxon>
        <taxon>Pseudo-nitzschia</taxon>
    </lineage>
</organism>
<dbReference type="AlphaFoldDB" id="A0A7S4EQG7"/>
<evidence type="ECO:0000313" key="2">
    <source>
        <dbReference type="EMBL" id="CAE0727908.1"/>
    </source>
</evidence>
<evidence type="ECO:0000256" key="1">
    <source>
        <dbReference type="SAM" id="Phobius"/>
    </source>
</evidence>
<sequence length="110" mass="11608">MSGEGAGGRSSSPVGVVFGVAFVVANADAVAVGMIVAVVVLFVVVCVLCCAVSSCLEMLREEPSCGRHFRSNTVLLLRIARTLQRYRAIQKSGSGSAPTLQIHRFVTLVR</sequence>
<dbReference type="EMBL" id="HBIX01031136">
    <property type="protein sequence ID" value="CAE0727908.1"/>
    <property type="molecule type" value="Transcribed_RNA"/>
</dbReference>
<proteinExistence type="predicted"/>
<keyword evidence="1" id="KW-0812">Transmembrane</keyword>
<protein>
    <submittedName>
        <fullName evidence="2">Uncharacterized protein</fullName>
    </submittedName>
</protein>
<gene>
    <name evidence="2" type="ORF">PAUS00366_LOCUS20692</name>
</gene>
<keyword evidence="1" id="KW-1133">Transmembrane helix</keyword>
<name>A0A7S4EQG7_9STRA</name>
<feature type="transmembrane region" description="Helical" evidence="1">
    <location>
        <begin position="29"/>
        <end position="52"/>
    </location>
</feature>
<accession>A0A7S4EQG7</accession>
<keyword evidence="1" id="KW-0472">Membrane</keyword>